<protein>
    <submittedName>
        <fullName evidence="1">Uncharacterized protein</fullName>
    </submittedName>
</protein>
<evidence type="ECO:0000313" key="1">
    <source>
        <dbReference type="EMBL" id="EAR28638.1"/>
    </source>
</evidence>
<dbReference type="OrthoDB" id="6315653at2"/>
<dbReference type="PROSITE" id="PS51257">
    <property type="entry name" value="PROKAR_LIPOPROTEIN"/>
    <property type="match status" value="1"/>
</dbReference>
<dbReference type="AlphaFoldDB" id="A4C7S3"/>
<keyword evidence="2" id="KW-1185">Reference proteome</keyword>
<name>A4C7S3_9GAMM</name>
<gene>
    <name evidence="1" type="ORF">PTD2_06339</name>
</gene>
<dbReference type="eggNOG" id="ENOG5033CEB">
    <property type="taxonomic scope" value="Bacteria"/>
</dbReference>
<accession>A4C7S3</accession>
<dbReference type="RefSeq" id="WP_009837900.1">
    <property type="nucleotide sequence ID" value="NZ_AAOH01000003.1"/>
</dbReference>
<evidence type="ECO:0000313" key="2">
    <source>
        <dbReference type="Proteomes" id="UP000006201"/>
    </source>
</evidence>
<dbReference type="EMBL" id="AAOH01000003">
    <property type="protein sequence ID" value="EAR28638.1"/>
    <property type="molecule type" value="Genomic_DNA"/>
</dbReference>
<proteinExistence type="predicted"/>
<dbReference type="HOGENOM" id="CLU_1739003_0_0_6"/>
<reference evidence="1 2" key="1">
    <citation type="submission" date="2006-02" db="EMBL/GenBank/DDBJ databases">
        <authorList>
            <person name="Moran M.A."/>
            <person name="Kjelleberg S."/>
            <person name="Egan S."/>
            <person name="Saunders N."/>
            <person name="Thomas T."/>
            <person name="Ferriera S."/>
            <person name="Johnson J."/>
            <person name="Kravitz S."/>
            <person name="Halpern A."/>
            <person name="Remington K."/>
            <person name="Beeson K."/>
            <person name="Tran B."/>
            <person name="Rogers Y.-H."/>
            <person name="Friedman R."/>
            <person name="Venter J.C."/>
        </authorList>
    </citation>
    <scope>NUCLEOTIDE SEQUENCE [LARGE SCALE GENOMIC DNA]</scope>
    <source>
        <strain evidence="1 2">D2</strain>
    </source>
</reference>
<sequence>MKNYIAAILSLALVGCASVDYSQIEKSTAQVDYVSHERSGDKSINVSFNYAIDNFSNVENLYGCTLHYLTKTGFTVLIEKQGYYQKACEFNAASGQATMQWKIFLNEDDESKMKEFTHPLRAQIRLTQKTASNNQPATIIGSSALFVISK</sequence>
<dbReference type="STRING" id="87626.PTD2_06339"/>
<dbReference type="Proteomes" id="UP000006201">
    <property type="component" value="Unassembled WGS sequence"/>
</dbReference>
<organism evidence="1 2">
    <name type="scientific">Pseudoalteromonas tunicata D2</name>
    <dbReference type="NCBI Taxonomy" id="87626"/>
    <lineage>
        <taxon>Bacteria</taxon>
        <taxon>Pseudomonadati</taxon>
        <taxon>Pseudomonadota</taxon>
        <taxon>Gammaproteobacteria</taxon>
        <taxon>Alteromonadales</taxon>
        <taxon>Pseudoalteromonadaceae</taxon>
        <taxon>Pseudoalteromonas</taxon>
    </lineage>
</organism>
<comment type="caution">
    <text evidence="1">The sequence shown here is derived from an EMBL/GenBank/DDBJ whole genome shotgun (WGS) entry which is preliminary data.</text>
</comment>